<dbReference type="Proteomes" id="UP001165586">
    <property type="component" value="Unassembled WGS sequence"/>
</dbReference>
<accession>A0ABT2H9V0</accession>
<name>A0ABT2H9V0_9MICO</name>
<proteinExistence type="predicted"/>
<evidence type="ECO:0000313" key="2">
    <source>
        <dbReference type="Proteomes" id="UP001165586"/>
    </source>
</evidence>
<gene>
    <name evidence="1" type="ORF">N1032_23725</name>
</gene>
<dbReference type="Gene3D" id="3.40.50.300">
    <property type="entry name" value="P-loop containing nucleotide triphosphate hydrolases"/>
    <property type="match status" value="1"/>
</dbReference>
<sequence>MDLTKAIQEAMKTMSVDQKQILLSLLQEKDKLRRYNKISHFDAYEFQRKFYAASKDHRFRFLCAANRVGKSYSEAFEVACHVTGRYPDWWEGHKFNKPILCWAVGITGDSTRKVLQKELFGTSVGKDTEALGTGAIPRDCIDFNTLEKDGNKILVCQIKHFNARGEHDGMSILEFRSTQQGEHALMGATVDYIWLDEEDPYRSMEIFAQCVTRT</sequence>
<protein>
    <submittedName>
        <fullName evidence="1">Terminase family protein</fullName>
    </submittedName>
</protein>
<reference evidence="1" key="1">
    <citation type="submission" date="2022-08" db="EMBL/GenBank/DDBJ databases">
        <authorList>
            <person name="Deng Y."/>
            <person name="Han X.-F."/>
            <person name="Zhang Y.-Q."/>
        </authorList>
    </citation>
    <scope>NUCLEOTIDE SEQUENCE</scope>
    <source>
        <strain evidence="1">CPCC 203386</strain>
    </source>
</reference>
<dbReference type="RefSeq" id="WP_259542835.1">
    <property type="nucleotide sequence ID" value="NZ_JANLCJ010000151.1"/>
</dbReference>
<dbReference type="Pfam" id="PF03237">
    <property type="entry name" value="Terminase_6N"/>
    <property type="match status" value="1"/>
</dbReference>
<organism evidence="1 2">
    <name type="scientific">Herbiconiux daphne</name>
    <dbReference type="NCBI Taxonomy" id="2970914"/>
    <lineage>
        <taxon>Bacteria</taxon>
        <taxon>Bacillati</taxon>
        <taxon>Actinomycetota</taxon>
        <taxon>Actinomycetes</taxon>
        <taxon>Micrococcales</taxon>
        <taxon>Microbacteriaceae</taxon>
        <taxon>Herbiconiux</taxon>
    </lineage>
</organism>
<comment type="caution">
    <text evidence="1">The sequence shown here is derived from an EMBL/GenBank/DDBJ whole genome shotgun (WGS) entry which is preliminary data.</text>
</comment>
<feature type="non-terminal residue" evidence="1">
    <location>
        <position position="214"/>
    </location>
</feature>
<dbReference type="EMBL" id="JANLCJ010000151">
    <property type="protein sequence ID" value="MCS5736745.1"/>
    <property type="molecule type" value="Genomic_DNA"/>
</dbReference>
<dbReference type="InterPro" id="IPR027417">
    <property type="entry name" value="P-loop_NTPase"/>
</dbReference>
<evidence type="ECO:0000313" key="1">
    <source>
        <dbReference type="EMBL" id="MCS5736745.1"/>
    </source>
</evidence>
<keyword evidence="2" id="KW-1185">Reference proteome</keyword>